<name>A0A8J8BBK7_9RHOB</name>
<organism evidence="2 3">
    <name type="scientific">Thetidibacter halocola</name>
    <dbReference type="NCBI Taxonomy" id="2827239"/>
    <lineage>
        <taxon>Bacteria</taxon>
        <taxon>Pseudomonadati</taxon>
        <taxon>Pseudomonadota</taxon>
        <taxon>Alphaproteobacteria</taxon>
        <taxon>Rhodobacterales</taxon>
        <taxon>Roseobacteraceae</taxon>
        <taxon>Thetidibacter</taxon>
    </lineage>
</organism>
<reference evidence="2" key="1">
    <citation type="submission" date="2021-04" db="EMBL/GenBank/DDBJ databases">
        <authorList>
            <person name="Yoon J."/>
        </authorList>
    </citation>
    <scope>NUCLEOTIDE SEQUENCE</scope>
    <source>
        <strain evidence="2">KMU-90</strain>
    </source>
</reference>
<sequence>MRASHLWAMLMIGALAGCGIGEPRPLHDLRSFDRQPEEFSIVPNKPLQSPESLAALPEPTPGGANRADQTPLSDAVAALGGNPARLNADGVPASDGALINRASRFGREADVRSTLAAEDEAFRDRGSRFTWKLFPEDQYKRVYRRQAMDPWRWLRSSRSAGARTPSAPPEN</sequence>
<proteinExistence type="predicted"/>
<comment type="caution">
    <text evidence="2">The sequence shown here is derived from an EMBL/GenBank/DDBJ whole genome shotgun (WGS) entry which is preliminary data.</text>
</comment>
<dbReference type="RefSeq" id="WP_212538285.1">
    <property type="nucleotide sequence ID" value="NZ_JAGTUU010000009.1"/>
</dbReference>
<gene>
    <name evidence="2" type="ORF">KB874_19730</name>
</gene>
<dbReference type="PROSITE" id="PS51257">
    <property type="entry name" value="PROKAR_LIPOPROTEIN"/>
    <property type="match status" value="1"/>
</dbReference>
<dbReference type="Proteomes" id="UP000681356">
    <property type="component" value="Unassembled WGS sequence"/>
</dbReference>
<accession>A0A8J8BBK7</accession>
<evidence type="ECO:0000313" key="2">
    <source>
        <dbReference type="EMBL" id="MBS0126318.1"/>
    </source>
</evidence>
<dbReference type="AlphaFoldDB" id="A0A8J8BBK7"/>
<evidence type="ECO:0000313" key="3">
    <source>
        <dbReference type="Proteomes" id="UP000681356"/>
    </source>
</evidence>
<protein>
    <submittedName>
        <fullName evidence="2">DUF3035 domain-containing protein</fullName>
    </submittedName>
</protein>
<feature type="region of interest" description="Disordered" evidence="1">
    <location>
        <begin position="38"/>
        <end position="72"/>
    </location>
</feature>
<dbReference type="InterPro" id="IPR021395">
    <property type="entry name" value="DUF3035"/>
</dbReference>
<keyword evidence="3" id="KW-1185">Reference proteome</keyword>
<dbReference type="EMBL" id="JAGTUU010000009">
    <property type="protein sequence ID" value="MBS0126318.1"/>
    <property type="molecule type" value="Genomic_DNA"/>
</dbReference>
<dbReference type="Pfam" id="PF11233">
    <property type="entry name" value="DUF3035"/>
    <property type="match status" value="1"/>
</dbReference>
<evidence type="ECO:0000256" key="1">
    <source>
        <dbReference type="SAM" id="MobiDB-lite"/>
    </source>
</evidence>